<dbReference type="EMBL" id="JAECZO010000128">
    <property type="protein sequence ID" value="KAK7198013.1"/>
    <property type="molecule type" value="Genomic_DNA"/>
</dbReference>
<organism evidence="3 4">
    <name type="scientific">Novymonas esmeraldas</name>
    <dbReference type="NCBI Taxonomy" id="1808958"/>
    <lineage>
        <taxon>Eukaryota</taxon>
        <taxon>Discoba</taxon>
        <taxon>Euglenozoa</taxon>
        <taxon>Kinetoplastea</taxon>
        <taxon>Metakinetoplastina</taxon>
        <taxon>Trypanosomatida</taxon>
        <taxon>Trypanosomatidae</taxon>
        <taxon>Novymonas</taxon>
    </lineage>
</organism>
<sequence>MGLPKGTTGGAHRGPHDVGASLHAPALSFADPALDSTDTMRQLLAIASGNFAGIAAATETLNSGGGGGGGRGGGEGSSHGFGTSMNSFASSSNLARIASSGGGGGGGETRPTTATTVPVSPSSAYSPASPLSLGPMRAGGDVSPPSGRASGGGGVGGDAALTDSDASAFYLTALVAQALHLDDYWVHLGHQIEVDEHVEFIAYCAREGFAALKAVHLLSWWRQYRSLVRCDGPDRTAGGNVFMALQLSDGNPQKVAPAFHPKTAGAGGGGGGGESGSAGSGPASSHGRDGGTGAGAKASKKGRRLSASMAAAAPIAAADVDGPAGASTTLSTATAPPLPPVYTTHAEALLGELQRFVQWELEHEWAWRQVPREPVPNAATSLLSPRLVSLGGSRRSTTGATAATAAKPSRADKAKLQQQQQQEMEAEEQRLARVAAMPPENIFLAKEELNTFVRFVIEDDLLSHTTLHMCVAAHAHPPMSTLSSSARGPVCFSVQVETPMAVLPLREAVRLSDLRHGSSSVEATGAAAAAAPTAAGADAAAGGGTAAAAAAPQQSPRPTSGAGHGKSAGSRSRAQSKSAAKDAAAVAEAAAAAAAAATAAAPEVTVALTAMEALRAEQAKEAAAYRRAYDEERAQSAAAEQAAQHAADVNLFFEKPNTTEAVQAVYASLEDAMAARQQRILQRVVALERALGLVPAPNGERLDAAGADGVAGAGESKPTSARAASSGGSSPGKKKGK</sequence>
<feature type="region of interest" description="Disordered" evidence="2">
    <location>
        <begin position="546"/>
        <end position="579"/>
    </location>
</feature>
<feature type="compositionally biased region" description="Gly residues" evidence="2">
    <location>
        <begin position="265"/>
        <end position="279"/>
    </location>
</feature>
<feature type="compositionally biased region" description="Low complexity" evidence="2">
    <location>
        <begin position="704"/>
        <end position="714"/>
    </location>
</feature>
<feature type="coiled-coil region" evidence="1">
    <location>
        <begin position="615"/>
        <end position="642"/>
    </location>
</feature>
<reference evidence="3 4" key="1">
    <citation type="journal article" date="2021" name="MBio">
        <title>A New Model Trypanosomatid, Novymonas esmeraldas: Genomic Perception of Its 'Candidatus Pandoraea novymonadis' Endosymbiont.</title>
        <authorList>
            <person name="Zakharova A."/>
            <person name="Saura A."/>
            <person name="Butenko A."/>
            <person name="Podesvova L."/>
            <person name="Warmusova S."/>
            <person name="Kostygov A.Y."/>
            <person name="Nenarokova A."/>
            <person name="Lukes J."/>
            <person name="Opperdoes F.R."/>
            <person name="Yurchenko V."/>
        </authorList>
    </citation>
    <scope>NUCLEOTIDE SEQUENCE [LARGE SCALE GENOMIC DNA]</scope>
    <source>
        <strain evidence="3 4">E262AT.01</strain>
    </source>
</reference>
<protein>
    <submittedName>
        <fullName evidence="3">Uncharacterized protein</fullName>
    </submittedName>
</protein>
<accession>A0AAW0EV43</accession>
<feature type="region of interest" description="Disordered" evidence="2">
    <location>
        <begin position="65"/>
        <end position="155"/>
    </location>
</feature>
<feature type="region of interest" description="Disordered" evidence="2">
    <location>
        <begin position="253"/>
        <end position="302"/>
    </location>
</feature>
<keyword evidence="4" id="KW-1185">Reference proteome</keyword>
<evidence type="ECO:0000313" key="3">
    <source>
        <dbReference type="EMBL" id="KAK7198013.1"/>
    </source>
</evidence>
<comment type="caution">
    <text evidence="3">The sequence shown here is derived from an EMBL/GenBank/DDBJ whole genome shotgun (WGS) entry which is preliminary data.</text>
</comment>
<gene>
    <name evidence="3" type="ORF">NESM_000756600</name>
</gene>
<dbReference type="Proteomes" id="UP001430356">
    <property type="component" value="Unassembled WGS sequence"/>
</dbReference>
<feature type="compositionally biased region" description="Polar residues" evidence="2">
    <location>
        <begin position="85"/>
        <end position="94"/>
    </location>
</feature>
<feature type="region of interest" description="Disordered" evidence="2">
    <location>
        <begin position="393"/>
        <end position="420"/>
    </location>
</feature>
<evidence type="ECO:0000256" key="1">
    <source>
        <dbReference type="SAM" id="Coils"/>
    </source>
</evidence>
<feature type="compositionally biased region" description="Low complexity" evidence="2">
    <location>
        <begin position="109"/>
        <end position="133"/>
    </location>
</feature>
<dbReference type="AlphaFoldDB" id="A0AAW0EV43"/>
<feature type="compositionally biased region" description="Low complexity" evidence="2">
    <location>
        <begin position="393"/>
        <end position="408"/>
    </location>
</feature>
<feature type="compositionally biased region" description="Gly residues" evidence="2">
    <location>
        <begin position="65"/>
        <end position="79"/>
    </location>
</feature>
<evidence type="ECO:0000313" key="4">
    <source>
        <dbReference type="Proteomes" id="UP001430356"/>
    </source>
</evidence>
<proteinExistence type="predicted"/>
<keyword evidence="1" id="KW-0175">Coiled coil</keyword>
<evidence type="ECO:0000256" key="2">
    <source>
        <dbReference type="SAM" id="MobiDB-lite"/>
    </source>
</evidence>
<feature type="region of interest" description="Disordered" evidence="2">
    <location>
        <begin position="697"/>
        <end position="737"/>
    </location>
</feature>
<name>A0AAW0EV43_9TRYP</name>
<feature type="compositionally biased region" description="Polar residues" evidence="2">
    <location>
        <begin position="569"/>
        <end position="578"/>
    </location>
</feature>